<dbReference type="EMBL" id="JANIIC010000006">
    <property type="protein sequence ID" value="MCQ8829052.1"/>
    <property type="molecule type" value="Genomic_DNA"/>
</dbReference>
<evidence type="ECO:0000256" key="1">
    <source>
        <dbReference type="ARBA" id="ARBA00001974"/>
    </source>
</evidence>
<dbReference type="InterPro" id="IPR050641">
    <property type="entry name" value="RIFMO-like"/>
</dbReference>
<dbReference type="RefSeq" id="WP_257630469.1">
    <property type="nucleotide sequence ID" value="NZ_JANIIC010000006.1"/>
</dbReference>
<dbReference type="SUPFAM" id="SSF51905">
    <property type="entry name" value="FAD/NAD(P)-binding domain"/>
    <property type="match status" value="1"/>
</dbReference>
<evidence type="ECO:0000259" key="4">
    <source>
        <dbReference type="Pfam" id="PF01494"/>
    </source>
</evidence>
<comment type="caution">
    <text evidence="5">The sequence shown here is derived from an EMBL/GenBank/DDBJ whole genome shotgun (WGS) entry which is preliminary data.</text>
</comment>
<gene>
    <name evidence="5" type="ORF">NQU54_08175</name>
</gene>
<keyword evidence="5" id="KW-0503">Monooxygenase</keyword>
<keyword evidence="6" id="KW-1185">Reference proteome</keyword>
<dbReference type="GO" id="GO:0071949">
    <property type="term" value="F:FAD binding"/>
    <property type="evidence" value="ECO:0007669"/>
    <property type="project" value="InterPro"/>
</dbReference>
<dbReference type="GO" id="GO:0016709">
    <property type="term" value="F:oxidoreductase activity, acting on paired donors, with incorporation or reduction of molecular oxygen, NAD(P)H as one donor, and incorporation of one atom of oxygen"/>
    <property type="evidence" value="ECO:0007669"/>
    <property type="project" value="UniProtKB-ARBA"/>
</dbReference>
<dbReference type="PANTHER" id="PTHR43004">
    <property type="entry name" value="TRK SYSTEM POTASSIUM UPTAKE PROTEIN"/>
    <property type="match status" value="1"/>
</dbReference>
<organism evidence="5 6">
    <name type="scientific">Streptomyces malaysiensis subsp. samsunensis</name>
    <dbReference type="NCBI Taxonomy" id="459658"/>
    <lineage>
        <taxon>Bacteria</taxon>
        <taxon>Bacillati</taxon>
        <taxon>Actinomycetota</taxon>
        <taxon>Actinomycetes</taxon>
        <taxon>Kitasatosporales</taxon>
        <taxon>Streptomycetaceae</taxon>
        <taxon>Streptomyces</taxon>
        <taxon>Streptomyces violaceusniger group</taxon>
    </lineage>
</organism>
<dbReference type="PRINTS" id="PR00420">
    <property type="entry name" value="RNGMNOXGNASE"/>
</dbReference>
<keyword evidence="3" id="KW-0274">FAD</keyword>
<proteinExistence type="predicted"/>
<dbReference type="Gene3D" id="3.50.50.60">
    <property type="entry name" value="FAD/NAD(P)-binding domain"/>
    <property type="match status" value="1"/>
</dbReference>
<keyword evidence="5" id="KW-0560">Oxidoreductase</keyword>
<sequence length="551" mass="59212">MSSSVGAPVLIVGAGPVGLATAYVLGRYGVASLICEKYDSVNPHPRAHVVNTRSMEIFRDWGISDVILAESVGPAWGNVVWKHTFAGEELGRIPLALDDVAHFESVSPVATTSCAQDRVQQTLLNALREQGIATVRYGVEVVELQNYESGVSAKLRSADGTVETVTAQYAVAADGASGTLRTGLGIEMDGVPEFGRQINVYFHADLSPWTDRDPALLVWLLNSAAPGGIIGMDGKRRWTYNFGYDPEVETLADYTPKRCADLMRQALGIDDIEIEVKSIGTWRLASQIARQYRQGNIFLVGDAAHQFPPTGGMGMNTGIADADNLGWKLAGVLAGWAPESLLDTYEAERRPVAQSNAEFSVGNAVKMDECGLGTSTAAIADLLESQDPDVAAAERARLAEAIPRQRDHFGSIDQEIGYTYGSDGPPVAPIYPRSHGVEGGRPPHRWISRSGQRVSTLDLITRGFTLIGAPSGRHWLEALDRVAGDIPCLPLLMGRDLDTGDEDPFGVGENGAVLIRPDGHIAWRAPSESASPEEDLSRTLQTTFGAIRVGR</sequence>
<accession>A0A9X2LSR8</accession>
<dbReference type="Pfam" id="PF21274">
    <property type="entry name" value="Rng_hyd_C"/>
    <property type="match status" value="1"/>
</dbReference>
<feature type="domain" description="FAD-binding" evidence="4">
    <location>
        <begin position="8"/>
        <end position="359"/>
    </location>
</feature>
<dbReference type="InterPro" id="IPR002938">
    <property type="entry name" value="FAD-bd"/>
</dbReference>
<reference evidence="5" key="1">
    <citation type="submission" date="2022-06" db="EMBL/GenBank/DDBJ databases">
        <title>WGS of actinobacteria.</title>
        <authorList>
            <person name="Thawai C."/>
        </authorList>
    </citation>
    <scope>NUCLEOTIDE SEQUENCE</scope>
    <source>
        <strain evidence="5">DSM 42010</strain>
    </source>
</reference>
<evidence type="ECO:0000256" key="2">
    <source>
        <dbReference type="ARBA" id="ARBA00022630"/>
    </source>
</evidence>
<evidence type="ECO:0000313" key="6">
    <source>
        <dbReference type="Proteomes" id="UP001142400"/>
    </source>
</evidence>
<dbReference type="Proteomes" id="UP001142400">
    <property type="component" value="Unassembled WGS sequence"/>
</dbReference>
<evidence type="ECO:0000313" key="5">
    <source>
        <dbReference type="EMBL" id="MCQ8829052.1"/>
    </source>
</evidence>
<dbReference type="Gene3D" id="3.30.9.10">
    <property type="entry name" value="D-Amino Acid Oxidase, subunit A, domain 2"/>
    <property type="match status" value="1"/>
</dbReference>
<keyword evidence="2" id="KW-0285">Flavoprotein</keyword>
<comment type="cofactor">
    <cofactor evidence="1">
        <name>FAD</name>
        <dbReference type="ChEBI" id="CHEBI:57692"/>
    </cofactor>
</comment>
<dbReference type="PANTHER" id="PTHR43004:SF19">
    <property type="entry name" value="BINDING MONOOXYGENASE, PUTATIVE (JCVI)-RELATED"/>
    <property type="match status" value="1"/>
</dbReference>
<evidence type="ECO:0000256" key="3">
    <source>
        <dbReference type="ARBA" id="ARBA00022827"/>
    </source>
</evidence>
<name>A0A9X2LSR8_STRMQ</name>
<dbReference type="Pfam" id="PF01494">
    <property type="entry name" value="FAD_binding_3"/>
    <property type="match status" value="1"/>
</dbReference>
<dbReference type="Gene3D" id="3.40.30.120">
    <property type="match status" value="1"/>
</dbReference>
<dbReference type="InterPro" id="IPR036188">
    <property type="entry name" value="FAD/NAD-bd_sf"/>
</dbReference>
<dbReference type="AlphaFoldDB" id="A0A9X2LSR8"/>
<protein>
    <submittedName>
        <fullName evidence="5">FAD-dependent monooxygenase</fullName>
    </submittedName>
</protein>